<keyword evidence="18" id="KW-0325">Glycoprotein</keyword>
<dbReference type="Pfam" id="PF08263">
    <property type="entry name" value="LRRNT_2"/>
    <property type="match status" value="1"/>
</dbReference>
<keyword evidence="7" id="KW-0433">Leucine-rich repeat</keyword>
<evidence type="ECO:0000256" key="15">
    <source>
        <dbReference type="ARBA" id="ARBA00022989"/>
    </source>
</evidence>
<dbReference type="GO" id="GO:0033612">
    <property type="term" value="F:receptor serine/threonine kinase binding"/>
    <property type="evidence" value="ECO:0007669"/>
    <property type="project" value="TreeGrafter"/>
</dbReference>
<keyword evidence="5" id="KW-0723">Serine/threonine-protein kinase</keyword>
<keyword evidence="9 22" id="KW-0812">Transmembrane</keyword>
<dbReference type="InterPro" id="IPR008266">
    <property type="entry name" value="Tyr_kinase_AS"/>
</dbReference>
<dbReference type="SUPFAM" id="SSF52047">
    <property type="entry name" value="RNI-like"/>
    <property type="match status" value="1"/>
</dbReference>
<dbReference type="FunFam" id="3.80.10.10:FF:000299">
    <property type="entry name" value="Piriformospora indica-insensitive protein 2"/>
    <property type="match status" value="1"/>
</dbReference>
<dbReference type="InterPro" id="IPR017441">
    <property type="entry name" value="Protein_kinase_ATP_BS"/>
</dbReference>
<dbReference type="SUPFAM" id="SSF56112">
    <property type="entry name" value="Protein kinase-like (PK-like)"/>
    <property type="match status" value="1"/>
</dbReference>
<dbReference type="Gene3D" id="1.10.510.10">
    <property type="entry name" value="Transferase(Phosphotransferase) domain 1"/>
    <property type="match status" value="1"/>
</dbReference>
<feature type="transmembrane region" description="Helical" evidence="22">
    <location>
        <begin position="623"/>
        <end position="646"/>
    </location>
</feature>
<dbReference type="InterPro" id="IPR011009">
    <property type="entry name" value="Kinase-like_dom_sf"/>
</dbReference>
<proteinExistence type="predicted"/>
<dbReference type="Pfam" id="PF00560">
    <property type="entry name" value="LRR_1"/>
    <property type="match status" value="6"/>
</dbReference>
<dbReference type="Proteomes" id="UP000317650">
    <property type="component" value="Chromosome 5"/>
</dbReference>
<gene>
    <name evidence="25" type="ORF">C4D60_Mb05t04910</name>
</gene>
<dbReference type="GO" id="GO:0005886">
    <property type="term" value="C:plasma membrane"/>
    <property type="evidence" value="ECO:0007669"/>
    <property type="project" value="UniProtKB-SubCell"/>
</dbReference>
<keyword evidence="15 22" id="KW-1133">Transmembrane helix</keyword>
<evidence type="ECO:0000256" key="5">
    <source>
        <dbReference type="ARBA" id="ARBA00022527"/>
    </source>
</evidence>
<evidence type="ECO:0000256" key="4">
    <source>
        <dbReference type="ARBA" id="ARBA00022475"/>
    </source>
</evidence>
<keyword evidence="12 21" id="KW-0547">Nucleotide-binding</keyword>
<dbReference type="InterPro" id="IPR003591">
    <property type="entry name" value="Leu-rich_rpt_typical-subtyp"/>
</dbReference>
<sequence length="979" mass="107681">MASQLHKTLLCATLLLLLLLLLLPRAPLVKASLGSQGRALLHWKATLRSPQSLRSWNLNSSPCNWTGVTCNYLVASRGRSAITEVSLPSMGLSGPLDALDFSTLESLLRLNLSYNQFGGAIPPTISALSRLVSLDLTSNRFTSKIPVGMGSMKELQFLSLGQNQMVGAVPPSLSNLTSLVSLYLEDNKLMGVIPKELGRLHKLMYLDIGVNRLSGSIPSSLGNLTKLYHLDLYQNQLTGVIPRELKNLINLVYISISNNNLTGGVLSSFGNQTKLRLFLLSDNQLSGNMTKLKSLDLSDNQLSGSIPFEIGNLDICKGGALKYLTLYMNNFQGPIPTSLKNCTGLVRVRLEHNQLTGDVSQYLGVYPHLSYIDLSFNLFSGTLSPDWAKWHDLTRLRISNNNISGVIPTEFGQLTKLEDLDLSSNYLQGEIPRSFGSLTLLYNLSLSNNQLVGQVPLEFGMLSNLRLLDLSSNNLTGRIPDQLGNCTNLGSLKLNNNNFSGTIPLAIGYLVHLQDTFDVSHNSLTGEVPSQLSKLVMLQSLNLSHNSLSGHLPSSLTYMTSLSTIDVSYNELDGPIPDSPAFRRAPAEWFAHNLDLCGVVRGLPPCVTLGTPTKDDRSKRHKVVVIAIIAFVVFFLLLFIFIGAALRFHKRKKQPVPVDDNYIIEGAFSILNFDGRDVYKEIIEATEDFDAKYCIGSGAYGSVYRAELASGELLAVKKIHLPDTEGTFDEQPFQNEIQTRTQIRHRNIVKLYGFCSSPRHKFLVYEYMERGSLGSVLRSDTAAELDWVKRVSIVKDVARALFYMHHDCTPPIVHRDITSNNILLDSEFNACVSDFGIARLLKPDSSNWTMLAGTRGYVAPELAYTMRVTTKCDVYSFGVVTLELLVGAYGEELISILSSPSGNNVFVKDVLDQRLSLPVARVADEVIAVLTAALSCANNSPESRPTMKQVYENICAVKTPQGCGSLDALRLSDLMNADI</sequence>
<dbReference type="PROSITE" id="PS00109">
    <property type="entry name" value="PROTEIN_KINASE_TYR"/>
    <property type="match status" value="1"/>
</dbReference>
<evidence type="ECO:0000256" key="12">
    <source>
        <dbReference type="ARBA" id="ARBA00022741"/>
    </source>
</evidence>
<dbReference type="Pfam" id="PF13855">
    <property type="entry name" value="LRR_8"/>
    <property type="match status" value="3"/>
</dbReference>
<dbReference type="PANTHER" id="PTHR48056:SF42">
    <property type="entry name" value="MDIS1-INTERACTING RECEPTOR LIKE KINASE 2-LIKE"/>
    <property type="match status" value="1"/>
</dbReference>
<dbReference type="PRINTS" id="PR00019">
    <property type="entry name" value="LEURICHRPT"/>
</dbReference>
<evidence type="ECO:0000256" key="10">
    <source>
        <dbReference type="ARBA" id="ARBA00022729"/>
    </source>
</evidence>
<feature type="domain" description="Protein kinase" evidence="24">
    <location>
        <begin position="689"/>
        <end position="956"/>
    </location>
</feature>
<comment type="catalytic activity">
    <reaction evidence="20">
        <text>L-seryl-[protein] + ATP = O-phospho-L-seryl-[protein] + ADP + H(+)</text>
        <dbReference type="Rhea" id="RHEA:17989"/>
        <dbReference type="Rhea" id="RHEA-COMP:9863"/>
        <dbReference type="Rhea" id="RHEA-COMP:11604"/>
        <dbReference type="ChEBI" id="CHEBI:15378"/>
        <dbReference type="ChEBI" id="CHEBI:29999"/>
        <dbReference type="ChEBI" id="CHEBI:30616"/>
        <dbReference type="ChEBI" id="CHEBI:83421"/>
        <dbReference type="ChEBI" id="CHEBI:456216"/>
        <dbReference type="EC" id="2.7.11.1"/>
    </reaction>
</comment>
<feature type="chain" id="PRO_5020477701" description="non-specific serine/threonine protein kinase" evidence="23">
    <location>
        <begin position="32"/>
        <end position="979"/>
    </location>
</feature>
<evidence type="ECO:0000256" key="1">
    <source>
        <dbReference type="ARBA" id="ARBA00004162"/>
    </source>
</evidence>
<dbReference type="FunFam" id="3.80.10.10:FF:000177">
    <property type="entry name" value="Leucine-rich repeat receptor-like serine/threonine-protein kinase At1g17230"/>
    <property type="match status" value="1"/>
</dbReference>
<evidence type="ECO:0000256" key="17">
    <source>
        <dbReference type="ARBA" id="ARBA00023170"/>
    </source>
</evidence>
<evidence type="ECO:0000256" key="20">
    <source>
        <dbReference type="ARBA" id="ARBA00048679"/>
    </source>
</evidence>
<dbReference type="SMART" id="SM00369">
    <property type="entry name" value="LRR_TYP"/>
    <property type="match status" value="8"/>
</dbReference>
<dbReference type="InterPro" id="IPR050647">
    <property type="entry name" value="Plant_LRR-RLKs"/>
</dbReference>
<evidence type="ECO:0000256" key="18">
    <source>
        <dbReference type="ARBA" id="ARBA00023180"/>
    </source>
</evidence>
<evidence type="ECO:0000256" key="6">
    <source>
        <dbReference type="ARBA" id="ARBA00022553"/>
    </source>
</evidence>
<name>A0A4S8JTR8_MUSBA</name>
<dbReference type="GO" id="GO:0005524">
    <property type="term" value="F:ATP binding"/>
    <property type="evidence" value="ECO:0007669"/>
    <property type="project" value="UniProtKB-UniRule"/>
</dbReference>
<dbReference type="STRING" id="52838.A0A4S8JTR8"/>
<dbReference type="PROSITE" id="PS50011">
    <property type="entry name" value="PROTEIN_KINASE_DOM"/>
    <property type="match status" value="1"/>
</dbReference>
<keyword evidence="10 23" id="KW-0732">Signal</keyword>
<evidence type="ECO:0000256" key="7">
    <source>
        <dbReference type="ARBA" id="ARBA00022614"/>
    </source>
</evidence>
<evidence type="ECO:0000256" key="22">
    <source>
        <dbReference type="SAM" id="Phobius"/>
    </source>
</evidence>
<accession>A0A4S8JTR8</accession>
<evidence type="ECO:0000256" key="19">
    <source>
        <dbReference type="ARBA" id="ARBA00047899"/>
    </source>
</evidence>
<keyword evidence="17" id="KW-0675">Receptor</keyword>
<evidence type="ECO:0000256" key="2">
    <source>
        <dbReference type="ARBA" id="ARBA00004479"/>
    </source>
</evidence>
<dbReference type="AlphaFoldDB" id="A0A4S8JTR8"/>
<evidence type="ECO:0000256" key="13">
    <source>
        <dbReference type="ARBA" id="ARBA00022777"/>
    </source>
</evidence>
<dbReference type="InterPro" id="IPR000719">
    <property type="entry name" value="Prot_kinase_dom"/>
</dbReference>
<dbReference type="EC" id="2.7.11.1" evidence="3"/>
<evidence type="ECO:0000256" key="11">
    <source>
        <dbReference type="ARBA" id="ARBA00022737"/>
    </source>
</evidence>
<evidence type="ECO:0000313" key="26">
    <source>
        <dbReference type="Proteomes" id="UP000317650"/>
    </source>
</evidence>
<evidence type="ECO:0000256" key="23">
    <source>
        <dbReference type="SAM" id="SignalP"/>
    </source>
</evidence>
<evidence type="ECO:0000256" key="3">
    <source>
        <dbReference type="ARBA" id="ARBA00012513"/>
    </source>
</evidence>
<evidence type="ECO:0000256" key="21">
    <source>
        <dbReference type="PROSITE-ProRule" id="PRU10141"/>
    </source>
</evidence>
<dbReference type="PROSITE" id="PS00107">
    <property type="entry name" value="PROTEIN_KINASE_ATP"/>
    <property type="match status" value="1"/>
</dbReference>
<keyword evidence="14 21" id="KW-0067">ATP-binding</keyword>
<dbReference type="FunFam" id="1.10.510.10:FF:000445">
    <property type="entry name" value="MDIS1-interacting receptor like kinase 2"/>
    <property type="match status" value="1"/>
</dbReference>
<dbReference type="InterPro" id="IPR032675">
    <property type="entry name" value="LRR_dom_sf"/>
</dbReference>
<evidence type="ECO:0000256" key="16">
    <source>
        <dbReference type="ARBA" id="ARBA00023136"/>
    </source>
</evidence>
<comment type="catalytic activity">
    <reaction evidence="19">
        <text>L-threonyl-[protein] + ATP = O-phospho-L-threonyl-[protein] + ADP + H(+)</text>
        <dbReference type="Rhea" id="RHEA:46608"/>
        <dbReference type="Rhea" id="RHEA-COMP:11060"/>
        <dbReference type="Rhea" id="RHEA-COMP:11605"/>
        <dbReference type="ChEBI" id="CHEBI:15378"/>
        <dbReference type="ChEBI" id="CHEBI:30013"/>
        <dbReference type="ChEBI" id="CHEBI:30616"/>
        <dbReference type="ChEBI" id="CHEBI:61977"/>
        <dbReference type="ChEBI" id="CHEBI:456216"/>
        <dbReference type="EC" id="2.7.11.1"/>
    </reaction>
</comment>
<dbReference type="PANTHER" id="PTHR48056">
    <property type="entry name" value="LRR RECEPTOR-LIKE SERINE/THREONINE-PROTEIN KINASE-RELATED"/>
    <property type="match status" value="1"/>
</dbReference>
<dbReference type="Pfam" id="PF00069">
    <property type="entry name" value="Pkinase"/>
    <property type="match status" value="1"/>
</dbReference>
<dbReference type="InterPro" id="IPR013210">
    <property type="entry name" value="LRR_N_plant-typ"/>
</dbReference>
<dbReference type="InterPro" id="IPR001611">
    <property type="entry name" value="Leu-rich_rpt"/>
</dbReference>
<evidence type="ECO:0000256" key="9">
    <source>
        <dbReference type="ARBA" id="ARBA00022692"/>
    </source>
</evidence>
<dbReference type="SUPFAM" id="SSF52058">
    <property type="entry name" value="L domain-like"/>
    <property type="match status" value="1"/>
</dbReference>
<dbReference type="FunFam" id="3.30.200.20:FF:000309">
    <property type="entry name" value="Leucine-rich repeat receptor protein kinase MSP1"/>
    <property type="match status" value="1"/>
</dbReference>
<evidence type="ECO:0000313" key="25">
    <source>
        <dbReference type="EMBL" id="THU65558.1"/>
    </source>
</evidence>
<organism evidence="25 26">
    <name type="scientific">Musa balbisiana</name>
    <name type="common">Banana</name>
    <dbReference type="NCBI Taxonomy" id="52838"/>
    <lineage>
        <taxon>Eukaryota</taxon>
        <taxon>Viridiplantae</taxon>
        <taxon>Streptophyta</taxon>
        <taxon>Embryophyta</taxon>
        <taxon>Tracheophyta</taxon>
        <taxon>Spermatophyta</taxon>
        <taxon>Magnoliopsida</taxon>
        <taxon>Liliopsida</taxon>
        <taxon>Zingiberales</taxon>
        <taxon>Musaceae</taxon>
        <taxon>Musa</taxon>
    </lineage>
</organism>
<keyword evidence="26" id="KW-1185">Reference proteome</keyword>
<dbReference type="FunFam" id="3.80.10.10:FF:000400">
    <property type="entry name" value="Nuclear pore complex protein NUP107"/>
    <property type="match status" value="1"/>
</dbReference>
<feature type="binding site" evidence="21">
    <location>
        <position position="718"/>
    </location>
    <ligand>
        <name>ATP</name>
        <dbReference type="ChEBI" id="CHEBI:30616"/>
    </ligand>
</feature>
<keyword evidence="6" id="KW-0597">Phosphoprotein</keyword>
<keyword evidence="4" id="KW-1003">Cell membrane</keyword>
<keyword evidence="11" id="KW-0677">Repeat</keyword>
<dbReference type="Gene3D" id="3.30.200.20">
    <property type="entry name" value="Phosphorylase Kinase, domain 1"/>
    <property type="match status" value="1"/>
</dbReference>
<dbReference type="GO" id="GO:0004674">
    <property type="term" value="F:protein serine/threonine kinase activity"/>
    <property type="evidence" value="ECO:0007669"/>
    <property type="project" value="UniProtKB-KW"/>
</dbReference>
<evidence type="ECO:0000256" key="8">
    <source>
        <dbReference type="ARBA" id="ARBA00022679"/>
    </source>
</evidence>
<protein>
    <recommendedName>
        <fullName evidence="3">non-specific serine/threonine protein kinase</fullName>
        <ecNumber evidence="3">2.7.11.1</ecNumber>
    </recommendedName>
</protein>
<reference evidence="25 26" key="1">
    <citation type="journal article" date="2019" name="Nat. Plants">
        <title>Genome sequencing of Musa balbisiana reveals subgenome evolution and function divergence in polyploid bananas.</title>
        <authorList>
            <person name="Yao X."/>
        </authorList>
    </citation>
    <scope>NUCLEOTIDE SEQUENCE [LARGE SCALE GENOMIC DNA]</scope>
    <source>
        <strain evidence="26">cv. DH-PKW</strain>
        <tissue evidence="25">Leaves</tissue>
    </source>
</reference>
<dbReference type="SMART" id="SM00365">
    <property type="entry name" value="LRR_SD22"/>
    <property type="match status" value="5"/>
</dbReference>
<keyword evidence="8" id="KW-0808">Transferase</keyword>
<keyword evidence="16 22" id="KW-0472">Membrane</keyword>
<evidence type="ECO:0000256" key="14">
    <source>
        <dbReference type="ARBA" id="ARBA00022840"/>
    </source>
</evidence>
<dbReference type="Gene3D" id="3.80.10.10">
    <property type="entry name" value="Ribonuclease Inhibitor"/>
    <property type="match status" value="5"/>
</dbReference>
<keyword evidence="13" id="KW-0418">Kinase</keyword>
<comment type="subcellular location">
    <subcellularLocation>
        <location evidence="1">Cell membrane</location>
        <topology evidence="1">Single-pass membrane protein</topology>
    </subcellularLocation>
    <subcellularLocation>
        <location evidence="2">Membrane</location>
        <topology evidence="2">Single-pass type I membrane protein</topology>
    </subcellularLocation>
</comment>
<feature type="signal peptide" evidence="23">
    <location>
        <begin position="1"/>
        <end position="31"/>
    </location>
</feature>
<comment type="caution">
    <text evidence="25">The sequence shown here is derived from an EMBL/GenBank/DDBJ whole genome shotgun (WGS) entry which is preliminary data.</text>
</comment>
<dbReference type="EMBL" id="PYDT01000003">
    <property type="protein sequence ID" value="THU65558.1"/>
    <property type="molecule type" value="Genomic_DNA"/>
</dbReference>
<evidence type="ECO:0000259" key="24">
    <source>
        <dbReference type="PROSITE" id="PS50011"/>
    </source>
</evidence>